<accession>K1IG04</accession>
<organism evidence="3 4">
    <name type="scientific">Aeromonas veronii AMC34</name>
    <dbReference type="NCBI Taxonomy" id="1073383"/>
    <lineage>
        <taxon>Bacteria</taxon>
        <taxon>Pseudomonadati</taxon>
        <taxon>Pseudomonadota</taxon>
        <taxon>Gammaproteobacteria</taxon>
        <taxon>Aeromonadales</taxon>
        <taxon>Aeromonadaceae</taxon>
        <taxon>Aeromonas</taxon>
    </lineage>
</organism>
<comment type="caution">
    <text evidence="3">The sequence shown here is derived from an EMBL/GenBank/DDBJ whole genome shotgun (WGS) entry which is preliminary data.</text>
</comment>
<name>K1IG04_AERVE</name>
<dbReference type="SUPFAM" id="SSF56935">
    <property type="entry name" value="Porins"/>
    <property type="match status" value="2"/>
</dbReference>
<evidence type="ECO:0000256" key="1">
    <source>
        <dbReference type="SAM" id="MobiDB-lite"/>
    </source>
</evidence>
<dbReference type="EMBL" id="AGWU01000023">
    <property type="protein sequence ID" value="EKB18020.1"/>
    <property type="molecule type" value="Genomic_DNA"/>
</dbReference>
<dbReference type="PATRIC" id="fig|1073383.3.peg.3381"/>
<feature type="compositionally biased region" description="Basic and acidic residues" evidence="1">
    <location>
        <begin position="348"/>
        <end position="357"/>
    </location>
</feature>
<feature type="signal peptide" evidence="2">
    <location>
        <begin position="1"/>
        <end position="18"/>
    </location>
</feature>
<gene>
    <name evidence="3" type="ORF">HMPREF1168_03370</name>
</gene>
<proteinExistence type="predicted"/>
<dbReference type="HOGENOM" id="CLU_024976_0_0_6"/>
<dbReference type="RefSeq" id="WP_005346793.1">
    <property type="nucleotide sequence ID" value="NZ_JH823256.1"/>
</dbReference>
<keyword evidence="2" id="KW-0732">Signal</keyword>
<evidence type="ECO:0000313" key="3">
    <source>
        <dbReference type="EMBL" id="EKB18020.1"/>
    </source>
</evidence>
<dbReference type="NCBIfam" id="TIGR03509">
    <property type="entry name" value="OMP_MtrB_PioB"/>
    <property type="match status" value="1"/>
</dbReference>
<dbReference type="InterPro" id="IPR020016">
    <property type="entry name" value="Decahaem-assoc_OM_MtrB/PioB"/>
</dbReference>
<dbReference type="AlphaFoldDB" id="K1IG04"/>
<sequence length="661" mass="75104">MKHSTLWLSLLTIFSAHATEEPLAVEDYSLQSAREAKTARWRCASCESESGWFGEVGLGTGYINDDGATRFRNWVPAANDTGMLGIFNADLQYRGEGSRYGALEARDLGMRRFSMSLEQGFYDGARAKIGYSETPFYWNSHGKSVYRSDDAPMAAGALAEFDKEVVRKKLTMGLAYTPKSPWRPYADFSYEKKEATLATYQSSIPGIGSTPGFVPKLVDGSTTTLVKSGISYLGEGWLVDLAYNGSLYRNEETAFYFGSASDPYANERAYEPDNSFHQVSLSGQYNWNRQSLSGRILSSRATSDGNLTAFRQVPITRSDFHGEIDTIQTNAKWVGRFGRDLTLRAGGEYRDRQDNSDKQVVIGKQRQPGDRSHSKANLEADYRLSRSVKVTGGYQYRADEREYADRRKTDEQTLFLKSRYRPVGDLQLGGKLSWSSRDGSEWKNNNTNVSPTLRQFYLANRDRFELRGDLQYAFSEQLSSSLEGWWARANYPEPDIGLSEGEDYGIDLTLNQQFDENLSGHLFSNVQWITSSQNHAYTGAPDWEPYSTRVRDQITTLGVGLSQKKAFDLALELGVDYSFSYGRGQTDASKGYDYPDLTSKQHRLEGYALYQLDEKQSLRWDMRYEFYHDVDYLYTGEEYSMGHVNQNYNGYFTAISWLYKF</sequence>
<feature type="region of interest" description="Disordered" evidence="1">
    <location>
        <begin position="348"/>
        <end position="378"/>
    </location>
</feature>
<evidence type="ECO:0000256" key="2">
    <source>
        <dbReference type="SAM" id="SignalP"/>
    </source>
</evidence>
<feature type="compositionally biased region" description="Basic and acidic residues" evidence="1">
    <location>
        <begin position="367"/>
        <end position="378"/>
    </location>
</feature>
<protein>
    <submittedName>
        <fullName evidence="3">MtrB/PioB family decaheme-associated outer membrane protein</fullName>
    </submittedName>
</protein>
<evidence type="ECO:0000313" key="4">
    <source>
        <dbReference type="Proteomes" id="UP000006087"/>
    </source>
</evidence>
<feature type="chain" id="PRO_5003845462" evidence="2">
    <location>
        <begin position="19"/>
        <end position="661"/>
    </location>
</feature>
<dbReference type="Proteomes" id="UP000006087">
    <property type="component" value="Unassembled WGS sequence"/>
</dbReference>
<dbReference type="Pfam" id="PF11854">
    <property type="entry name" value="MtrB_PioB"/>
    <property type="match status" value="1"/>
</dbReference>
<reference evidence="3 4" key="1">
    <citation type="submission" date="2012-06" db="EMBL/GenBank/DDBJ databases">
        <title>The Genome Sequence of Aeromonas veronii AMC34.</title>
        <authorList>
            <consortium name="The Broad Institute Genome Sequencing Platform"/>
            <person name="Earl A."/>
            <person name="Ward D."/>
            <person name="Feldgarden M."/>
            <person name="Gevers D."/>
            <person name="Graf J."/>
            <person name="Tomasi A."/>
            <person name="Horneman A."/>
            <person name="Walker B."/>
            <person name="Young S.K."/>
            <person name="Zeng Q."/>
            <person name="Gargeya S."/>
            <person name="Fitzgerald M."/>
            <person name="Haas B."/>
            <person name="Abouelleil A."/>
            <person name="Alvarado L."/>
            <person name="Arachchi H.M."/>
            <person name="Berlin A.M."/>
            <person name="Chapman S.B."/>
            <person name="Goldberg J."/>
            <person name="Griggs A."/>
            <person name="Gujja S."/>
            <person name="Hansen M."/>
            <person name="Howarth C."/>
            <person name="Imamovic A."/>
            <person name="Larimer J."/>
            <person name="McCowan C."/>
            <person name="Montmayeur A."/>
            <person name="Murphy C."/>
            <person name="Neiman D."/>
            <person name="Pearson M."/>
            <person name="Priest M."/>
            <person name="Roberts A."/>
            <person name="Saif S."/>
            <person name="Shea T."/>
            <person name="Sisk P."/>
            <person name="Sykes S."/>
            <person name="Wortman J."/>
            <person name="Nusbaum C."/>
            <person name="Birren B."/>
        </authorList>
    </citation>
    <scope>NUCLEOTIDE SEQUENCE [LARGE SCALE GENOMIC DNA]</scope>
    <source>
        <strain evidence="3 4">AMC34</strain>
    </source>
</reference>